<organism evidence="1 2">
    <name type="scientific">Metamycoplasma equirhinis</name>
    <dbReference type="NCBI Taxonomy" id="92402"/>
    <lineage>
        <taxon>Bacteria</taxon>
        <taxon>Bacillati</taxon>
        <taxon>Mycoplasmatota</taxon>
        <taxon>Mycoplasmoidales</taxon>
        <taxon>Metamycoplasmataceae</taxon>
        <taxon>Metamycoplasma</taxon>
    </lineage>
</organism>
<gene>
    <name evidence="1" type="ORF">R9B83_01130</name>
</gene>
<dbReference type="GeneID" id="94493471"/>
<dbReference type="RefSeq" id="WP_140031718.1">
    <property type="nucleotide sequence ID" value="NZ_CP137845.1"/>
</dbReference>
<evidence type="ECO:0000313" key="1">
    <source>
        <dbReference type="EMBL" id="WPB54158.1"/>
    </source>
</evidence>
<dbReference type="Proteomes" id="UP001303601">
    <property type="component" value="Chromosome"/>
</dbReference>
<accession>A0ABZ0PAV2</accession>
<reference evidence="1" key="1">
    <citation type="submission" date="2023-11" db="EMBL/GenBank/DDBJ databases">
        <title>Completed genome sequence of Mycoplasma equirhinis type strain M432/72.</title>
        <authorList>
            <person name="Spergser J."/>
        </authorList>
    </citation>
    <scope>NUCLEOTIDE SEQUENCE [LARGE SCALE GENOMIC DNA]</scope>
    <source>
        <strain evidence="1">M432/72</strain>
    </source>
</reference>
<proteinExistence type="predicted"/>
<evidence type="ECO:0000313" key="2">
    <source>
        <dbReference type="Proteomes" id="UP001303601"/>
    </source>
</evidence>
<protein>
    <submittedName>
        <fullName evidence="1">Uncharacterized protein</fullName>
    </submittedName>
</protein>
<sequence length="132" mass="15329">MSDKTQIGLTDDSNNAIQKLLKTKYFERGNEIAIFGLVYAIKNELFSENNRAKKTTWHDSAIMKLIKDKNIKIDLLTKIYQVIYPNDNDVKDKIVRITENLINNGLEDIYIKYLKDNTNPNIYLTEIIGDNE</sequence>
<name>A0ABZ0PAV2_9BACT</name>
<dbReference type="EMBL" id="CP137845">
    <property type="protein sequence ID" value="WPB54158.1"/>
    <property type="molecule type" value="Genomic_DNA"/>
</dbReference>
<keyword evidence="2" id="KW-1185">Reference proteome</keyword>